<evidence type="ECO:0000313" key="2">
    <source>
        <dbReference type="Proteomes" id="UP001529245"/>
    </source>
</evidence>
<gene>
    <name evidence="1" type="ORF">QID03_14295</name>
</gene>
<reference evidence="1 2" key="1">
    <citation type="submission" date="2023-04" db="EMBL/GenBank/DDBJ databases">
        <title>A. sendaiensis sub sp. chiapanensis a novel subspecie with specific adaptation in bacterial cell wall isolated from an active volcano.</title>
        <authorList>
            <person name="Alvarez Gutierrez P.E."/>
            <person name="Ortiz Cortes L.Y."/>
        </authorList>
    </citation>
    <scope>NUCLEOTIDE SEQUENCE [LARGE SCALE GENOMIC DNA]</scope>
    <source>
        <strain evidence="1 2">PA2</strain>
    </source>
</reference>
<comment type="caution">
    <text evidence="1">The sequence shown here is derived from an EMBL/GenBank/DDBJ whole genome shotgun (WGS) entry which is preliminary data.</text>
</comment>
<sequence>MTQTSHQFVIDSSVLIEAHRRYYAHDLLPGFWDVLANESRVCSIDRVFRELENHKDWLAEWAKQHKTWFLSTDNQRTIDQYVKIVNWVNSVPRFNLKSKKDFFDGADSWLCAYASAFHLTVVTQEISESFSPKVKIPDVCDQFGIPCINTFEMLRALNIVF</sequence>
<name>A0ABT6Y1U6_ALISE</name>
<keyword evidence="2" id="KW-1185">Reference proteome</keyword>
<protein>
    <submittedName>
        <fullName evidence="1">DUF4411 family protein</fullName>
    </submittedName>
</protein>
<proteinExistence type="predicted"/>
<dbReference type="InterPro" id="IPR016541">
    <property type="entry name" value="UCP008505"/>
</dbReference>
<evidence type="ECO:0000313" key="1">
    <source>
        <dbReference type="EMBL" id="MDI9261328.1"/>
    </source>
</evidence>
<accession>A0ABT6Y1U6</accession>
<organism evidence="1 2">
    <name type="scientific">Alicyclobacillus sendaiensis PA2</name>
    <dbReference type="NCBI Taxonomy" id="3029425"/>
    <lineage>
        <taxon>Bacteria</taxon>
        <taxon>Bacillati</taxon>
        <taxon>Bacillota</taxon>
        <taxon>Bacilli</taxon>
        <taxon>Bacillales</taxon>
        <taxon>Alicyclobacillaceae</taxon>
        <taxon>Alicyclobacillus</taxon>
    </lineage>
</organism>
<dbReference type="RefSeq" id="WP_283204721.1">
    <property type="nucleotide sequence ID" value="NZ_JASGCB010000048.1"/>
</dbReference>
<dbReference type="EMBL" id="JASGCB010000048">
    <property type="protein sequence ID" value="MDI9261328.1"/>
    <property type="molecule type" value="Genomic_DNA"/>
</dbReference>
<dbReference type="Proteomes" id="UP001529245">
    <property type="component" value="Unassembled WGS sequence"/>
</dbReference>
<dbReference type="Pfam" id="PF14367">
    <property type="entry name" value="DUF4411"/>
    <property type="match status" value="1"/>
</dbReference>